<keyword evidence="1" id="KW-1133">Transmembrane helix</keyword>
<gene>
    <name evidence="2" type="ORF">FXB40_25470</name>
</gene>
<keyword evidence="3" id="KW-1185">Reference proteome</keyword>
<reference evidence="2 3" key="1">
    <citation type="submission" date="2019-08" db="EMBL/GenBank/DDBJ databases">
        <title>Bradyrhizobium hipponensis sp. nov., a rhizobium isolated from a Lupinus angustifolius root nodule in Tunisia.</title>
        <authorList>
            <person name="Off K."/>
            <person name="Rejili M."/>
            <person name="Mars M."/>
            <person name="Brachmann A."/>
            <person name="Marin M."/>
        </authorList>
    </citation>
    <scope>NUCLEOTIDE SEQUENCE [LARGE SCALE GENOMIC DNA]</scope>
    <source>
        <strain evidence="2 3">CTAW71</strain>
    </source>
</reference>
<sequence>MTLPGIGVGQIPKARKAPADLIFGVFWLGALMRSVGAIVLGAYIDQIGRRQGRSLRFRSWRYRDELAMMLTGNIIS</sequence>
<evidence type="ECO:0000313" key="3">
    <source>
        <dbReference type="Proteomes" id="UP000324758"/>
    </source>
</evidence>
<comment type="caution">
    <text evidence="2">The sequence shown here is derived from an EMBL/GenBank/DDBJ whole genome shotgun (WGS) entry which is preliminary data.</text>
</comment>
<dbReference type="AlphaFoldDB" id="A0A5D3KBU8"/>
<evidence type="ECO:0000313" key="2">
    <source>
        <dbReference type="EMBL" id="TYL92428.1"/>
    </source>
</evidence>
<feature type="transmembrane region" description="Helical" evidence="1">
    <location>
        <begin position="21"/>
        <end position="44"/>
    </location>
</feature>
<evidence type="ECO:0000256" key="1">
    <source>
        <dbReference type="SAM" id="Phobius"/>
    </source>
</evidence>
<keyword evidence="1" id="KW-0812">Transmembrane</keyword>
<accession>A0A5D3KBU8</accession>
<dbReference type="EMBL" id="VSSS01000038">
    <property type="protein sequence ID" value="TYL92428.1"/>
    <property type="molecule type" value="Genomic_DNA"/>
</dbReference>
<evidence type="ECO:0008006" key="4">
    <source>
        <dbReference type="Google" id="ProtNLM"/>
    </source>
</evidence>
<protein>
    <recommendedName>
        <fullName evidence="4">MFS transporter</fullName>
    </recommendedName>
</protein>
<dbReference type="Proteomes" id="UP000324758">
    <property type="component" value="Unassembled WGS sequence"/>
</dbReference>
<proteinExistence type="predicted"/>
<name>A0A5D3KBU8_9BRAD</name>
<organism evidence="2 3">
    <name type="scientific">Bradyrhizobium rifense</name>
    <dbReference type="NCBI Taxonomy" id="515499"/>
    <lineage>
        <taxon>Bacteria</taxon>
        <taxon>Pseudomonadati</taxon>
        <taxon>Pseudomonadota</taxon>
        <taxon>Alphaproteobacteria</taxon>
        <taxon>Hyphomicrobiales</taxon>
        <taxon>Nitrobacteraceae</taxon>
        <taxon>Bradyrhizobium</taxon>
    </lineage>
</organism>
<keyword evidence="1" id="KW-0472">Membrane</keyword>
<dbReference type="OrthoDB" id="9783227at2"/>